<sequence>MSNMIASLYNIRLLDELAEKRTIIHNIHPLIKVLTTCVYLIVVVSFNKYELSGLLPLVFYPVIIIALADIPIVPLLKRMLVVAPFIIGIGLFNPLFDHSPMVVLPWIQISGGWISFFSILLKGVLTILAALVLIATTGMTRIAAALGMMRVPRVFILQLLLTYRYISVLIEEVGRTVRAYSLRSRGEKGIRFSDWGSLTGQLLIRTLERAQRVYHSMCCRGFAGDYNVGSEKRIQIGDILYFTGWGLYFVVIRYFNIPAAIGSLITGV</sequence>
<dbReference type="PANTHER" id="PTHR34857">
    <property type="entry name" value="SLL0384 PROTEIN"/>
    <property type="match status" value="1"/>
</dbReference>
<evidence type="ECO:0000256" key="1">
    <source>
        <dbReference type="ARBA" id="ARBA00004651"/>
    </source>
</evidence>
<dbReference type="NCBIfam" id="TIGR02454">
    <property type="entry name" value="ECF_T_CbiQ"/>
    <property type="match status" value="1"/>
</dbReference>
<dbReference type="RefSeq" id="WP_092482403.1">
    <property type="nucleotide sequence ID" value="NZ_FOYM01000006.1"/>
</dbReference>
<keyword evidence="8" id="KW-1185">Reference proteome</keyword>
<keyword evidence="4 6" id="KW-1133">Transmembrane helix</keyword>
<comment type="subcellular location">
    <subcellularLocation>
        <location evidence="1">Cell membrane</location>
        <topology evidence="1">Multi-pass membrane protein</topology>
    </subcellularLocation>
</comment>
<dbReference type="CDD" id="cd16914">
    <property type="entry name" value="EcfT"/>
    <property type="match status" value="1"/>
</dbReference>
<evidence type="ECO:0000256" key="2">
    <source>
        <dbReference type="ARBA" id="ARBA00022475"/>
    </source>
</evidence>
<dbReference type="AlphaFoldDB" id="A0A1I6D744"/>
<evidence type="ECO:0000313" key="8">
    <source>
        <dbReference type="Proteomes" id="UP000199584"/>
    </source>
</evidence>
<dbReference type="STRING" id="39060.SAMN05660706_10694"/>
<gene>
    <name evidence="7" type="ORF">SAMN05660706_10694</name>
</gene>
<dbReference type="EMBL" id="FOYM01000006">
    <property type="protein sequence ID" value="SFR01233.1"/>
    <property type="molecule type" value="Genomic_DNA"/>
</dbReference>
<evidence type="ECO:0000256" key="6">
    <source>
        <dbReference type="SAM" id="Phobius"/>
    </source>
</evidence>
<name>A0A1I6D744_9FIRM</name>
<dbReference type="Proteomes" id="UP000199584">
    <property type="component" value="Unassembled WGS sequence"/>
</dbReference>
<dbReference type="InterPro" id="IPR051611">
    <property type="entry name" value="ECF_transporter_component"/>
</dbReference>
<keyword evidence="2" id="KW-1003">Cell membrane</keyword>
<evidence type="ECO:0000256" key="5">
    <source>
        <dbReference type="ARBA" id="ARBA00023136"/>
    </source>
</evidence>
<protein>
    <submittedName>
        <fullName evidence="7">Cobalt/nickel transport system permease protein</fullName>
    </submittedName>
</protein>
<reference evidence="8" key="1">
    <citation type="submission" date="2016-10" db="EMBL/GenBank/DDBJ databases">
        <authorList>
            <person name="Varghese N."/>
            <person name="Submissions S."/>
        </authorList>
    </citation>
    <scope>NUCLEOTIDE SEQUENCE [LARGE SCALE GENOMIC DNA]</scope>
    <source>
        <strain evidence="8">DSM 3669</strain>
    </source>
</reference>
<evidence type="ECO:0000256" key="3">
    <source>
        <dbReference type="ARBA" id="ARBA00022692"/>
    </source>
</evidence>
<feature type="transmembrane region" description="Helical" evidence="6">
    <location>
        <begin position="116"/>
        <end position="140"/>
    </location>
</feature>
<proteinExistence type="predicted"/>
<dbReference type="PANTHER" id="PTHR34857:SF2">
    <property type="entry name" value="SLL0384 PROTEIN"/>
    <property type="match status" value="1"/>
</dbReference>
<keyword evidence="5 6" id="KW-0472">Membrane</keyword>
<feature type="transmembrane region" description="Helical" evidence="6">
    <location>
        <begin position="53"/>
        <end position="72"/>
    </location>
</feature>
<feature type="transmembrane region" description="Helical" evidence="6">
    <location>
        <begin position="239"/>
        <end position="265"/>
    </location>
</feature>
<dbReference type="OrthoDB" id="8585740at2"/>
<accession>A0A1I6D744</accession>
<dbReference type="GO" id="GO:0006824">
    <property type="term" value="P:cobalt ion transport"/>
    <property type="evidence" value="ECO:0007669"/>
    <property type="project" value="InterPro"/>
</dbReference>
<dbReference type="GO" id="GO:0043190">
    <property type="term" value="C:ATP-binding cassette (ABC) transporter complex"/>
    <property type="evidence" value="ECO:0007669"/>
    <property type="project" value="InterPro"/>
</dbReference>
<dbReference type="InterPro" id="IPR012809">
    <property type="entry name" value="ECF_CbiQ"/>
</dbReference>
<dbReference type="Pfam" id="PF02361">
    <property type="entry name" value="CbiQ"/>
    <property type="match status" value="1"/>
</dbReference>
<evidence type="ECO:0000256" key="4">
    <source>
        <dbReference type="ARBA" id="ARBA00022989"/>
    </source>
</evidence>
<feature type="transmembrane region" description="Helical" evidence="6">
    <location>
        <begin position="79"/>
        <end position="96"/>
    </location>
</feature>
<keyword evidence="3 6" id="KW-0812">Transmembrane</keyword>
<organism evidence="7 8">
    <name type="scientific">Desulfoscipio geothermicus DSM 3669</name>
    <dbReference type="NCBI Taxonomy" id="1121426"/>
    <lineage>
        <taxon>Bacteria</taxon>
        <taxon>Bacillati</taxon>
        <taxon>Bacillota</taxon>
        <taxon>Clostridia</taxon>
        <taxon>Eubacteriales</taxon>
        <taxon>Desulfallaceae</taxon>
        <taxon>Desulfoscipio</taxon>
    </lineage>
</organism>
<dbReference type="InterPro" id="IPR003339">
    <property type="entry name" value="ABC/ECF_trnsptr_transmembrane"/>
</dbReference>
<evidence type="ECO:0000313" key="7">
    <source>
        <dbReference type="EMBL" id="SFR01233.1"/>
    </source>
</evidence>
<feature type="transmembrane region" description="Helical" evidence="6">
    <location>
        <begin position="30"/>
        <end position="47"/>
    </location>
</feature>